<dbReference type="GO" id="GO:0032790">
    <property type="term" value="P:ribosome disassembly"/>
    <property type="evidence" value="ECO:0007669"/>
    <property type="project" value="TreeGrafter"/>
</dbReference>
<dbReference type="PANTHER" id="PTHR10938">
    <property type="entry name" value="TRANSLATION INITIATION FACTOR IF-3"/>
    <property type="match status" value="1"/>
</dbReference>
<evidence type="ECO:0000313" key="6">
    <source>
        <dbReference type="EMBL" id="SOK58591.1"/>
    </source>
</evidence>
<dbReference type="Proteomes" id="UP000240931">
    <property type="component" value="Segment"/>
</dbReference>
<dbReference type="InterPro" id="IPR036787">
    <property type="entry name" value="T_IF-3_N_sf"/>
</dbReference>
<feature type="domain" description="Translation initiation factor 3 N-terminal" evidence="5">
    <location>
        <begin position="7"/>
        <end position="71"/>
    </location>
</feature>
<keyword evidence="3" id="KW-0648">Protein biosynthesis</keyword>
<dbReference type="SUPFAM" id="SSF55200">
    <property type="entry name" value="Translation initiation factor IF3, C-terminal domain"/>
    <property type="match status" value="1"/>
</dbReference>
<comment type="similarity">
    <text evidence="1">Belongs to the IF-3 family.</text>
</comment>
<sequence length="168" mass="18744">MKSVIANDQITAKSVRLVDESSSTVMAINAALDLAYSKEMDLIQVSDQDVPVVKIANLNKYLYDQKQAEKESKKKQRQNSTQVKEVQFSFGTQEHDLNTKAKSAQKFISEGKQVRVVMKIQGRTNSNPNILKQNTDCMGDFVTRLGDVDFVQNIAVQGNNVTCTIKAK</sequence>
<reference evidence="8" key="1">
    <citation type="submission" date="2017-10" db="EMBL/GenBank/DDBJ databases">
        <authorList>
            <person name="Skurnik M."/>
        </authorList>
    </citation>
    <scope>NUCLEOTIDE SEQUENCE [LARGE SCALE GENOMIC DNA]</scope>
</reference>
<dbReference type="GeneID" id="40100732"/>
<protein>
    <submittedName>
        <fullName evidence="6">Translation initiation factor 3</fullName>
    </submittedName>
</protein>
<gene>
    <name evidence="6" type="primary">g314</name>
</gene>
<evidence type="ECO:0000259" key="4">
    <source>
        <dbReference type="Pfam" id="PF00707"/>
    </source>
</evidence>
<dbReference type="Pfam" id="PF05198">
    <property type="entry name" value="IF3_N"/>
    <property type="match status" value="1"/>
</dbReference>
<dbReference type="Gene3D" id="3.10.20.80">
    <property type="entry name" value="Translation initiation factor 3 (IF-3), N-terminal domain"/>
    <property type="match status" value="1"/>
</dbReference>
<feature type="domain" description="Translation initiation factor 3 C-terminal" evidence="4">
    <location>
        <begin position="81"/>
        <end position="166"/>
    </location>
</feature>
<evidence type="ECO:0000313" key="8">
    <source>
        <dbReference type="Proteomes" id="UP000240931"/>
    </source>
</evidence>
<dbReference type="OrthoDB" id="16511at10239"/>
<dbReference type="Gene3D" id="3.30.110.10">
    <property type="entry name" value="Translation initiation factor 3 (IF-3), C-terminal domain"/>
    <property type="match status" value="1"/>
</dbReference>
<dbReference type="NCBIfam" id="TIGR00168">
    <property type="entry name" value="infC"/>
    <property type="match status" value="1"/>
</dbReference>
<evidence type="ECO:0000313" key="7">
    <source>
        <dbReference type="EMBL" id="VUE36360.1"/>
    </source>
</evidence>
<evidence type="ECO:0000256" key="1">
    <source>
        <dbReference type="ARBA" id="ARBA00005439"/>
    </source>
</evidence>
<dbReference type="SUPFAM" id="SSF54364">
    <property type="entry name" value="Translation initiation factor IF3, N-terminal domain"/>
    <property type="match status" value="1"/>
</dbReference>
<dbReference type="PANTHER" id="PTHR10938:SF0">
    <property type="entry name" value="TRANSLATION INITIATION FACTOR IF-3, MITOCHONDRIAL"/>
    <property type="match status" value="1"/>
</dbReference>
<dbReference type="RefSeq" id="YP_009623924.1">
    <property type="nucleotide sequence ID" value="NC_042116.1"/>
</dbReference>
<reference evidence="6" key="2">
    <citation type="submission" date="2017-10" db="EMBL/GenBank/DDBJ databases">
        <authorList>
            <person name="Banno H."/>
            <person name="Chua N.-H."/>
        </authorList>
    </citation>
    <scope>NUCLEOTIDE SEQUENCE [LARGE SCALE GENOMIC DNA]</scope>
</reference>
<evidence type="ECO:0000313" key="9">
    <source>
        <dbReference type="Proteomes" id="UP000317227"/>
    </source>
</evidence>
<proteinExistence type="inferred from homology"/>
<reference evidence="7 9" key="3">
    <citation type="submission" date="2019-06" db="EMBL/GenBank/DDBJ databases">
        <authorList>
            <person name="Bower L."/>
            <person name="Leinonen R."/>
        </authorList>
    </citation>
    <scope>NUCLEOTIDE SEQUENCE [LARGE SCALE GENOMIC DNA]</scope>
</reference>
<dbReference type="InterPro" id="IPR001288">
    <property type="entry name" value="Translation_initiation_fac_3"/>
</dbReference>
<evidence type="ECO:0000259" key="5">
    <source>
        <dbReference type="Pfam" id="PF05198"/>
    </source>
</evidence>
<dbReference type="KEGG" id="vg:40100732"/>
<dbReference type="Pfam" id="PF00707">
    <property type="entry name" value="IF3_C"/>
    <property type="match status" value="1"/>
</dbReference>
<dbReference type="InterPro" id="IPR019814">
    <property type="entry name" value="Translation_initiation_fac_3_N"/>
</dbReference>
<keyword evidence="2 6" id="KW-0396">Initiation factor</keyword>
<dbReference type="EMBL" id="LR596615">
    <property type="protein sequence ID" value="VUE36360.1"/>
    <property type="molecule type" value="Genomic_DNA"/>
</dbReference>
<dbReference type="GO" id="GO:0043022">
    <property type="term" value="F:ribosome binding"/>
    <property type="evidence" value="ECO:0007669"/>
    <property type="project" value="TreeGrafter"/>
</dbReference>
<evidence type="ECO:0000256" key="2">
    <source>
        <dbReference type="ARBA" id="ARBA00022540"/>
    </source>
</evidence>
<dbReference type="InterPro" id="IPR036788">
    <property type="entry name" value="T_IF-3_C_sf"/>
</dbReference>
<name>A0A2C9CXP5_9CAUD</name>
<dbReference type="InterPro" id="IPR019815">
    <property type="entry name" value="Translation_initiation_fac_3_C"/>
</dbReference>
<dbReference type="EMBL" id="LT960551">
    <property type="protein sequence ID" value="SOK58591.1"/>
    <property type="molecule type" value="Genomic_DNA"/>
</dbReference>
<organism evidence="6 8">
    <name type="scientific">Yersinia phage fHe-Yen9-04</name>
    <dbReference type="NCBI Taxonomy" id="2052742"/>
    <lineage>
        <taxon>Viruses</taxon>
        <taxon>Duplodnaviria</taxon>
        <taxon>Heunggongvirae</taxon>
        <taxon>Uroviricota</taxon>
        <taxon>Caudoviricetes</taxon>
        <taxon>Eneladusvirus</taxon>
        <taxon>Eneladusvirus Yen904</taxon>
    </lineage>
</organism>
<accession>A0A2C9CXP5</accession>
<evidence type="ECO:0000256" key="3">
    <source>
        <dbReference type="ARBA" id="ARBA00022917"/>
    </source>
</evidence>
<keyword evidence="8" id="KW-1185">Reference proteome</keyword>
<dbReference type="Proteomes" id="UP000317227">
    <property type="component" value="Segment"/>
</dbReference>